<dbReference type="InterPro" id="IPR011009">
    <property type="entry name" value="Kinase-like_dom_sf"/>
</dbReference>
<dbReference type="EMBL" id="BOQN01000173">
    <property type="protein sequence ID" value="GIM97942.1"/>
    <property type="molecule type" value="Genomic_DNA"/>
</dbReference>
<dbReference type="AlphaFoldDB" id="A0A919WCW8"/>
<reference evidence="3 4" key="1">
    <citation type="submission" date="2021-03" db="EMBL/GenBank/DDBJ databases">
        <title>Whole genome shotgun sequence of Actinoplanes toevensis NBRC 105298.</title>
        <authorList>
            <person name="Komaki H."/>
            <person name="Tamura T."/>
        </authorList>
    </citation>
    <scope>NUCLEOTIDE SEQUENCE [LARGE SCALE GENOMIC DNA]</scope>
    <source>
        <strain evidence="3 4">NBRC 105298</strain>
    </source>
</reference>
<feature type="region of interest" description="Disordered" evidence="1">
    <location>
        <begin position="190"/>
        <end position="210"/>
    </location>
</feature>
<evidence type="ECO:0000259" key="2">
    <source>
        <dbReference type="Pfam" id="PF01636"/>
    </source>
</evidence>
<dbReference type="RefSeq" id="WP_213013561.1">
    <property type="nucleotide sequence ID" value="NZ_BOQN01000173.1"/>
</dbReference>
<name>A0A919WCW8_9ACTN</name>
<dbReference type="Gene3D" id="3.90.1200.10">
    <property type="match status" value="1"/>
</dbReference>
<accession>A0A919WCW8</accession>
<comment type="caution">
    <text evidence="3">The sequence shown here is derived from an EMBL/GenBank/DDBJ whole genome shotgun (WGS) entry which is preliminary data.</text>
</comment>
<feature type="compositionally biased region" description="Basic and acidic residues" evidence="1">
    <location>
        <begin position="193"/>
        <end position="202"/>
    </location>
</feature>
<organism evidence="3 4">
    <name type="scientific">Paractinoplanes toevensis</name>
    <dbReference type="NCBI Taxonomy" id="571911"/>
    <lineage>
        <taxon>Bacteria</taxon>
        <taxon>Bacillati</taxon>
        <taxon>Actinomycetota</taxon>
        <taxon>Actinomycetes</taxon>
        <taxon>Micromonosporales</taxon>
        <taxon>Micromonosporaceae</taxon>
        <taxon>Paractinoplanes</taxon>
    </lineage>
</organism>
<dbReference type="Proteomes" id="UP000677082">
    <property type="component" value="Unassembled WGS sequence"/>
</dbReference>
<gene>
    <name evidence="3" type="ORF">Ato02nite_097350</name>
</gene>
<dbReference type="Pfam" id="PF01636">
    <property type="entry name" value="APH"/>
    <property type="match status" value="1"/>
</dbReference>
<dbReference type="InterPro" id="IPR002575">
    <property type="entry name" value="Aminoglycoside_PTrfase"/>
</dbReference>
<feature type="domain" description="Aminoglycoside phosphotransferase" evidence="2">
    <location>
        <begin position="27"/>
        <end position="187"/>
    </location>
</feature>
<evidence type="ECO:0000313" key="3">
    <source>
        <dbReference type="EMBL" id="GIM97942.1"/>
    </source>
</evidence>
<evidence type="ECO:0000313" key="4">
    <source>
        <dbReference type="Proteomes" id="UP000677082"/>
    </source>
</evidence>
<keyword evidence="4" id="KW-1185">Reference proteome</keyword>
<protein>
    <recommendedName>
        <fullName evidence="2">Aminoglycoside phosphotransferase domain-containing protein</fullName>
    </recommendedName>
</protein>
<dbReference type="SUPFAM" id="SSF56112">
    <property type="entry name" value="Protein kinase-like (PK-like)"/>
    <property type="match status" value="1"/>
</dbReference>
<evidence type="ECO:0000256" key="1">
    <source>
        <dbReference type="SAM" id="MobiDB-lite"/>
    </source>
</evidence>
<proteinExistence type="predicted"/>
<sequence length="285" mass="32019">MNEVDVLLALCRRLVDPHAEPRTVHAGHNGTVTLRAATTVGEVIVKLHRGPDRHRQEVHAYRHWAPALQDQAPRLLAASDQPSAIVISALPGQPLAETQLTQQCEAEAHRQAGELLRRLHNAAPPDTDKDIPGWLAERGQRWLALAQALLPAKRRAEIHAHLRALGTLGPIPAVPCHLDYTPRNLLCVTPSPREQRPRDQQRKMGTSDSPRISAIDFEHSRYDLAARDLVRFATRTWHHRPDLQHAFLNGYGPLSDLDKQVIEHCSHLDALTRTVRAAQQREQRN</sequence>